<proteinExistence type="predicted"/>
<dbReference type="OrthoDB" id="118271at2"/>
<organism evidence="1 2">
    <name type="scientific">Pedobacter cryoconitis</name>
    <dbReference type="NCBI Taxonomy" id="188932"/>
    <lineage>
        <taxon>Bacteria</taxon>
        <taxon>Pseudomonadati</taxon>
        <taxon>Bacteroidota</taxon>
        <taxon>Sphingobacteriia</taxon>
        <taxon>Sphingobacteriales</taxon>
        <taxon>Sphingobacteriaceae</taxon>
        <taxon>Pedobacter</taxon>
    </lineage>
</organism>
<dbReference type="RefSeq" id="WP_111634263.1">
    <property type="nucleotide sequence ID" value="NZ_QLLR01000013.1"/>
</dbReference>
<keyword evidence="1" id="KW-0489">Methyltransferase</keyword>
<accession>A0A327SV89</accession>
<dbReference type="InterPro" id="IPR027612">
    <property type="entry name" value="Put_MTase_LIC12133"/>
</dbReference>
<reference evidence="1 2" key="1">
    <citation type="submission" date="2018-06" db="EMBL/GenBank/DDBJ databases">
        <title>Genomic Encyclopedia of Archaeal and Bacterial Type Strains, Phase II (KMG-II): from individual species to whole genera.</title>
        <authorList>
            <person name="Goeker M."/>
        </authorList>
    </citation>
    <scope>NUCLEOTIDE SEQUENCE [LARGE SCALE GENOMIC DNA]</scope>
    <source>
        <strain evidence="1 2">DSM 14825</strain>
    </source>
</reference>
<evidence type="ECO:0000313" key="1">
    <source>
        <dbReference type="EMBL" id="RAJ29537.1"/>
    </source>
</evidence>
<protein>
    <submittedName>
        <fullName evidence="1">Putative methyltransferase (TIGR04325 family)</fullName>
    </submittedName>
</protein>
<dbReference type="STRING" id="188932.AY601_3126"/>
<sequence length="266" mass="30356">MFKLFSSKSKKSLYGWSGNYSNWDDLVDSVGGYNEVSILNKTRDALLQVKNGTAVYERDSVVFDKIEHPFPLLSCLFRSAALLQRPIHILDFGGSLGSTYFQTKGFAGKDICASWNIVEQEHYVAAGQEHFEDDCLKFYPSIEACLKVQQPDLILLSGSVQYLPEPHVFLKKLAAFNFDFVVFDRTTFHHGEQDRLTLQVVPPEIYSAAYPSWFFQEKRFLNHFTAGYKTICEFPSYVPGEAVLSIDHKPIGYNKGFYFVNKSKYA</sequence>
<dbReference type="Proteomes" id="UP000249754">
    <property type="component" value="Unassembled WGS sequence"/>
</dbReference>
<evidence type="ECO:0000313" key="2">
    <source>
        <dbReference type="Proteomes" id="UP000249754"/>
    </source>
</evidence>
<name>A0A327SV89_9SPHI</name>
<dbReference type="GO" id="GO:0008168">
    <property type="term" value="F:methyltransferase activity"/>
    <property type="evidence" value="ECO:0007669"/>
    <property type="project" value="UniProtKB-KW"/>
</dbReference>
<dbReference type="AlphaFoldDB" id="A0A327SV89"/>
<dbReference type="GO" id="GO:0032259">
    <property type="term" value="P:methylation"/>
    <property type="evidence" value="ECO:0007669"/>
    <property type="project" value="UniProtKB-KW"/>
</dbReference>
<dbReference type="EMBL" id="QLLR01000013">
    <property type="protein sequence ID" value="RAJ29537.1"/>
    <property type="molecule type" value="Genomic_DNA"/>
</dbReference>
<comment type="caution">
    <text evidence="1">The sequence shown here is derived from an EMBL/GenBank/DDBJ whole genome shotgun (WGS) entry which is preliminary data.</text>
</comment>
<dbReference type="NCBIfam" id="TIGR04325">
    <property type="entry name" value="MTase_LIC12133"/>
    <property type="match status" value="1"/>
</dbReference>
<keyword evidence="1" id="KW-0808">Transferase</keyword>
<gene>
    <name evidence="1" type="ORF">LY11_02800</name>
</gene>